<evidence type="ECO:0000313" key="6">
    <source>
        <dbReference type="EMBL" id="ETN46267.1"/>
    </source>
</evidence>
<dbReference type="Pfam" id="PF08100">
    <property type="entry name" value="Dimerisation"/>
    <property type="match status" value="1"/>
</dbReference>
<dbReference type="InterPro" id="IPR036388">
    <property type="entry name" value="WH-like_DNA-bd_sf"/>
</dbReference>
<dbReference type="InterPro" id="IPR036390">
    <property type="entry name" value="WH_DNA-bd_sf"/>
</dbReference>
<evidence type="ECO:0000256" key="3">
    <source>
        <dbReference type="ARBA" id="ARBA00022691"/>
    </source>
</evidence>
<dbReference type="GO" id="GO:0008171">
    <property type="term" value="F:O-methyltransferase activity"/>
    <property type="evidence" value="ECO:0007669"/>
    <property type="project" value="InterPro"/>
</dbReference>
<organism evidence="6 7">
    <name type="scientific">Cyphellophora europaea (strain CBS 101466)</name>
    <name type="common">Phialophora europaea</name>
    <dbReference type="NCBI Taxonomy" id="1220924"/>
    <lineage>
        <taxon>Eukaryota</taxon>
        <taxon>Fungi</taxon>
        <taxon>Dikarya</taxon>
        <taxon>Ascomycota</taxon>
        <taxon>Pezizomycotina</taxon>
        <taxon>Eurotiomycetes</taxon>
        <taxon>Chaetothyriomycetidae</taxon>
        <taxon>Chaetothyriales</taxon>
        <taxon>Cyphellophoraceae</taxon>
        <taxon>Cyphellophora</taxon>
    </lineage>
</organism>
<dbReference type="Proteomes" id="UP000030752">
    <property type="component" value="Unassembled WGS sequence"/>
</dbReference>
<evidence type="ECO:0000256" key="2">
    <source>
        <dbReference type="ARBA" id="ARBA00022679"/>
    </source>
</evidence>
<dbReference type="Gene3D" id="1.10.10.10">
    <property type="entry name" value="Winged helix-like DNA-binding domain superfamily/Winged helix DNA-binding domain"/>
    <property type="match status" value="1"/>
</dbReference>
<dbReference type="Gene3D" id="3.40.50.150">
    <property type="entry name" value="Vaccinia Virus protein VP39"/>
    <property type="match status" value="1"/>
</dbReference>
<dbReference type="EMBL" id="KB822711">
    <property type="protein sequence ID" value="ETN46267.1"/>
    <property type="molecule type" value="Genomic_DNA"/>
</dbReference>
<evidence type="ECO:0000313" key="7">
    <source>
        <dbReference type="Proteomes" id="UP000030752"/>
    </source>
</evidence>
<dbReference type="HOGENOM" id="CLU_005533_5_0_1"/>
<dbReference type="InterPro" id="IPR029063">
    <property type="entry name" value="SAM-dependent_MTases_sf"/>
</dbReference>
<keyword evidence="2" id="KW-0808">Transferase</keyword>
<dbReference type="PANTHER" id="PTHR43712:SF1">
    <property type="entry name" value="HYPOTHETICAL O-METHYLTRANSFERASE (EUROFUNG)-RELATED"/>
    <property type="match status" value="1"/>
</dbReference>
<keyword evidence="7" id="KW-1185">Reference proteome</keyword>
<dbReference type="Pfam" id="PF00891">
    <property type="entry name" value="Methyltransf_2"/>
    <property type="match status" value="1"/>
</dbReference>
<accession>W2SC32</accession>
<dbReference type="InterPro" id="IPR001077">
    <property type="entry name" value="COMT_C"/>
</dbReference>
<keyword evidence="1" id="KW-0489">Methyltransferase</keyword>
<gene>
    <name evidence="6" type="ORF">HMPREF1541_00451</name>
</gene>
<dbReference type="SUPFAM" id="SSF46785">
    <property type="entry name" value="Winged helix' DNA-binding domain"/>
    <property type="match status" value="1"/>
</dbReference>
<evidence type="ECO:0000256" key="1">
    <source>
        <dbReference type="ARBA" id="ARBA00022603"/>
    </source>
</evidence>
<dbReference type="GeneID" id="19967790"/>
<reference evidence="6 7" key="1">
    <citation type="submission" date="2013-03" db="EMBL/GenBank/DDBJ databases">
        <title>The Genome Sequence of Phialophora europaea CBS 101466.</title>
        <authorList>
            <consortium name="The Broad Institute Genomics Platform"/>
            <person name="Cuomo C."/>
            <person name="de Hoog S."/>
            <person name="Gorbushina A."/>
            <person name="Walker B."/>
            <person name="Young S.K."/>
            <person name="Zeng Q."/>
            <person name="Gargeya S."/>
            <person name="Fitzgerald M."/>
            <person name="Haas B."/>
            <person name="Abouelleil A."/>
            <person name="Allen A.W."/>
            <person name="Alvarado L."/>
            <person name="Arachchi H.M."/>
            <person name="Berlin A.M."/>
            <person name="Chapman S.B."/>
            <person name="Gainer-Dewar J."/>
            <person name="Goldberg J."/>
            <person name="Griggs A."/>
            <person name="Gujja S."/>
            <person name="Hansen M."/>
            <person name="Howarth C."/>
            <person name="Imamovic A."/>
            <person name="Ireland A."/>
            <person name="Larimer J."/>
            <person name="McCowan C."/>
            <person name="Murphy C."/>
            <person name="Pearson M."/>
            <person name="Poon T.W."/>
            <person name="Priest M."/>
            <person name="Roberts A."/>
            <person name="Saif S."/>
            <person name="Shea T."/>
            <person name="Sisk P."/>
            <person name="Sykes S."/>
            <person name="Wortman J."/>
            <person name="Nusbaum C."/>
            <person name="Birren B."/>
        </authorList>
    </citation>
    <scope>NUCLEOTIDE SEQUENCE [LARGE SCALE GENOMIC DNA]</scope>
    <source>
        <strain evidence="6 7">CBS 101466</strain>
    </source>
</reference>
<dbReference type="GO" id="GO:0032259">
    <property type="term" value="P:methylation"/>
    <property type="evidence" value="ECO:0007669"/>
    <property type="project" value="UniProtKB-KW"/>
</dbReference>
<dbReference type="AlphaFoldDB" id="W2SC32"/>
<evidence type="ECO:0000259" key="5">
    <source>
        <dbReference type="Pfam" id="PF08100"/>
    </source>
</evidence>
<dbReference type="OrthoDB" id="1535081at2759"/>
<sequence length="417" mass="46462">MKQFCILDNVVNEINSLSQYGLYALVADDKLRRAALDATRRLTLLVQTPEEGIRSLAFAPTYNACVRIAIDLNLFRVLVSSPDTTATGLAKTVGAQPGLIVRLMRVLCGIGFARETGKFRYGPTSVTKHMCIPSTTASIIHLSAYRSSFRSLTESSSFDQGFPSISSLPQYFQINGYSSPDDYLAGPFQYGHSTDMETYSYWLTQPDVIDNFNVFMQGGKLKKTRRWTDWMPTSEVIVEGFSPGDGSVMLVDVAGGRGHDIEAFRSKHADSEGRLVLEDLPETIDCANQLHPRIERQAYNFFLPQPVLGGRAYFMQDIFHNWPTSVARLILKNTTTAMLPGYSKLLISETVLPDQNCPLTMAGLDWGMMYLHSGLERSEQQWRDLLAAEGLKVVCVHREEDGDSSIIEAMLDEARPG</sequence>
<name>W2SC32_CYPE1</name>
<proteinExistence type="predicted"/>
<dbReference type="InterPro" id="IPR012967">
    <property type="entry name" value="COMT_dimerisation"/>
</dbReference>
<dbReference type="SUPFAM" id="SSF53335">
    <property type="entry name" value="S-adenosyl-L-methionine-dependent methyltransferases"/>
    <property type="match status" value="1"/>
</dbReference>
<dbReference type="InterPro" id="IPR016461">
    <property type="entry name" value="COMT-like"/>
</dbReference>
<dbReference type="eggNOG" id="KOG3178">
    <property type="taxonomic scope" value="Eukaryota"/>
</dbReference>
<feature type="domain" description="O-methyltransferase C-terminal" evidence="4">
    <location>
        <begin position="247"/>
        <end position="391"/>
    </location>
</feature>
<keyword evidence="3" id="KW-0949">S-adenosyl-L-methionine</keyword>
<dbReference type="VEuPathDB" id="FungiDB:HMPREF1541_00451"/>
<feature type="domain" description="O-methyltransferase dimerisation" evidence="5">
    <location>
        <begin position="62"/>
        <end position="127"/>
    </location>
</feature>
<dbReference type="PROSITE" id="PS51683">
    <property type="entry name" value="SAM_OMT_II"/>
    <property type="match status" value="1"/>
</dbReference>
<protein>
    <submittedName>
        <fullName evidence="6">Uncharacterized protein</fullName>
    </submittedName>
</protein>
<evidence type="ECO:0000259" key="4">
    <source>
        <dbReference type="Pfam" id="PF00891"/>
    </source>
</evidence>
<dbReference type="RefSeq" id="XP_008710979.1">
    <property type="nucleotide sequence ID" value="XM_008712757.1"/>
</dbReference>
<dbReference type="GO" id="GO:0046983">
    <property type="term" value="F:protein dimerization activity"/>
    <property type="evidence" value="ECO:0007669"/>
    <property type="project" value="InterPro"/>
</dbReference>
<dbReference type="PANTHER" id="PTHR43712">
    <property type="entry name" value="PUTATIVE (AFU_ORTHOLOGUE AFUA_4G14580)-RELATED"/>
    <property type="match status" value="1"/>
</dbReference>
<dbReference type="InParanoid" id="W2SC32"/>